<dbReference type="SUPFAM" id="SSF57997">
    <property type="entry name" value="Tropomyosin"/>
    <property type="match status" value="1"/>
</dbReference>
<feature type="compositionally biased region" description="Basic and acidic residues" evidence="2">
    <location>
        <begin position="1"/>
        <end position="20"/>
    </location>
</feature>
<feature type="transmembrane region" description="Helical" evidence="3">
    <location>
        <begin position="51"/>
        <end position="70"/>
    </location>
</feature>
<evidence type="ECO:0000256" key="1">
    <source>
        <dbReference type="SAM" id="Coils"/>
    </source>
</evidence>
<evidence type="ECO:0000256" key="3">
    <source>
        <dbReference type="SAM" id="Phobius"/>
    </source>
</evidence>
<reference evidence="5" key="1">
    <citation type="submission" date="2016-10" db="EMBL/GenBank/DDBJ databases">
        <authorList>
            <person name="Varghese N."/>
            <person name="Submissions S."/>
        </authorList>
    </citation>
    <scope>NUCLEOTIDE SEQUENCE [LARGE SCALE GENOMIC DNA]</scope>
    <source>
        <strain evidence="5">JCM 14963</strain>
    </source>
</reference>
<dbReference type="STRING" id="472181.SAMN05216271_1270"/>
<evidence type="ECO:0000313" key="4">
    <source>
        <dbReference type="EMBL" id="SDS14972.1"/>
    </source>
</evidence>
<gene>
    <name evidence="4" type="ORF">SAMN05216271_1270</name>
</gene>
<dbReference type="AlphaFoldDB" id="A0A1H1PUP2"/>
<feature type="coiled-coil region" evidence="1">
    <location>
        <begin position="158"/>
        <end position="237"/>
    </location>
</feature>
<feature type="compositionally biased region" description="Low complexity" evidence="2">
    <location>
        <begin position="23"/>
        <end position="32"/>
    </location>
</feature>
<feature type="region of interest" description="Disordered" evidence="2">
    <location>
        <begin position="1"/>
        <end position="41"/>
    </location>
</feature>
<evidence type="ECO:0000256" key="2">
    <source>
        <dbReference type="SAM" id="MobiDB-lite"/>
    </source>
</evidence>
<evidence type="ECO:0008006" key="6">
    <source>
        <dbReference type="Google" id="ProtNLM"/>
    </source>
</evidence>
<name>A0A1H1PUP2_9GAMM</name>
<keyword evidence="3" id="KW-1133">Transmembrane helix</keyword>
<keyword evidence="3" id="KW-0812">Transmembrane</keyword>
<dbReference type="EMBL" id="LT629763">
    <property type="protein sequence ID" value="SDS14972.1"/>
    <property type="molecule type" value="Genomic_DNA"/>
</dbReference>
<evidence type="ECO:0000313" key="5">
    <source>
        <dbReference type="Proteomes" id="UP000243413"/>
    </source>
</evidence>
<keyword evidence="3" id="KW-0472">Membrane</keyword>
<accession>A0A1H1PUP2</accession>
<organism evidence="4 5">
    <name type="scientific">Halopseudomonas sabulinigri</name>
    <dbReference type="NCBI Taxonomy" id="472181"/>
    <lineage>
        <taxon>Bacteria</taxon>
        <taxon>Pseudomonadati</taxon>
        <taxon>Pseudomonadota</taxon>
        <taxon>Gammaproteobacteria</taxon>
        <taxon>Pseudomonadales</taxon>
        <taxon>Pseudomonadaceae</taxon>
        <taxon>Halopseudomonas</taxon>
    </lineage>
</organism>
<protein>
    <recommendedName>
        <fullName evidence="6">ATPase</fullName>
    </recommendedName>
</protein>
<dbReference type="Proteomes" id="UP000243413">
    <property type="component" value="Chromosome I"/>
</dbReference>
<dbReference type="Gene3D" id="1.10.287.1490">
    <property type="match status" value="1"/>
</dbReference>
<proteinExistence type="predicted"/>
<keyword evidence="1" id="KW-0175">Coiled coil</keyword>
<sequence>MKDQDRSDDLPSLHASRDDGFEPAAAARRAPASGLRAEPPTALPARGNGPLWALCAALSLALVALGYWTYQQQTLLKQQLVATQTSFARISEEASGRIQDITGKVSANESSLSAAEQARNARVAKLESQIAALGQTLGEHDGRLSTANAGSSDLAKRLATQQTELAALSASAAAAEQALKQQDQRLDNLTEQLTTANTALSDLQAQLGSLDALQQQLSEQAAQLARQQQAVQALQGKGTADIEQSLLIMRTELDQRAAQTDQALDAIDSFRLQTNRSISTLQSQLAALHAQVQGN</sequence>